<protein>
    <submittedName>
        <fullName evidence="1">Uncharacterized protein</fullName>
    </submittedName>
</protein>
<evidence type="ECO:0000313" key="2">
    <source>
        <dbReference type="Proteomes" id="UP001163321"/>
    </source>
</evidence>
<reference evidence="1 2" key="1">
    <citation type="journal article" date="2022" name="bioRxiv">
        <title>The genome of the oomycete Peronosclerospora sorghi, a cosmopolitan pathogen of maize and sorghum, is inflated with dispersed pseudogenes.</title>
        <authorList>
            <person name="Fletcher K."/>
            <person name="Martin F."/>
            <person name="Isakeit T."/>
            <person name="Cavanaugh K."/>
            <person name="Magill C."/>
            <person name="Michelmore R."/>
        </authorList>
    </citation>
    <scope>NUCLEOTIDE SEQUENCE [LARGE SCALE GENOMIC DNA]</scope>
    <source>
        <strain evidence="1">P6</strain>
    </source>
</reference>
<gene>
    <name evidence="1" type="ORF">PsorP6_006336</name>
</gene>
<accession>A0ACC0W421</accession>
<sequence>MSRRSCWNDPNPVGTLSLPRDLWNRFVFPYLRWRDTNSLCGVCSELRRIVSEAKRQTPEWRTTVLGPSATALASLELLQRNHLDWVETRYAPDLVLLFAASQDPKPWRGGSYWKEAMAAITEARLLPQKCKIVGMLTMKAAVRMNDELAHVVTHSTVTLSISVAQFPDTTIEMASFERKKLRRQRGDEELAKPFNDSENGTPSFLLFGVNNQSASQLVRQIEKWYPGAAIAGAVSPLNDRCEPLTYCIVDTVCLPVRKARRHVKFVSQRRRRLTQQTVRGQFVFPSTLLLCLNGAVSMKVFSASGFYPITPVIQFVCLEGTMGSVVRPYLASIIGQQHVTQQRLEDILEPSERLAMERAFCTNKLSIFSCHDSAPLRSVLACCNSNESIPSVSSSSIERLDDVIWNQGCLMSLSRLGWQEGSYGIVASTDSTRVFSAVQEALERIQARSSSPMERVFGAYIAAATLDDMEDSSLAIKLEQLCRGILGENQLGGCVVSNSVGPVAFFNSVQPFAMTNTYQVQAQITCGAVFVMNGCVTR</sequence>
<proteinExistence type="predicted"/>
<organism evidence="1 2">
    <name type="scientific">Peronosclerospora sorghi</name>
    <dbReference type="NCBI Taxonomy" id="230839"/>
    <lineage>
        <taxon>Eukaryota</taxon>
        <taxon>Sar</taxon>
        <taxon>Stramenopiles</taxon>
        <taxon>Oomycota</taxon>
        <taxon>Peronosporomycetes</taxon>
        <taxon>Peronosporales</taxon>
        <taxon>Peronosporaceae</taxon>
        <taxon>Peronosclerospora</taxon>
    </lineage>
</organism>
<dbReference type="Proteomes" id="UP001163321">
    <property type="component" value="Chromosome 4"/>
</dbReference>
<dbReference type="EMBL" id="CM047583">
    <property type="protein sequence ID" value="KAI9912456.1"/>
    <property type="molecule type" value="Genomic_DNA"/>
</dbReference>
<keyword evidence="2" id="KW-1185">Reference proteome</keyword>
<comment type="caution">
    <text evidence="1">The sequence shown here is derived from an EMBL/GenBank/DDBJ whole genome shotgun (WGS) entry which is preliminary data.</text>
</comment>
<evidence type="ECO:0000313" key="1">
    <source>
        <dbReference type="EMBL" id="KAI9912456.1"/>
    </source>
</evidence>
<name>A0ACC0W421_9STRA</name>